<proteinExistence type="predicted"/>
<feature type="region of interest" description="Disordered" evidence="1">
    <location>
        <begin position="68"/>
        <end position="98"/>
    </location>
</feature>
<accession>A0A1H9X5P5</accession>
<dbReference type="PANTHER" id="PTHR32419:SF6">
    <property type="entry name" value="GLUTATHIONE S-TRANSFERASE OMEGA-LIKE 1-RELATED"/>
    <property type="match status" value="1"/>
</dbReference>
<dbReference type="Gene3D" id="1.20.1050.10">
    <property type="match status" value="1"/>
</dbReference>
<name>A0A1H9X5P5_9PSEU</name>
<organism evidence="2 3">
    <name type="scientific">Actinokineospora terrae</name>
    <dbReference type="NCBI Taxonomy" id="155974"/>
    <lineage>
        <taxon>Bacteria</taxon>
        <taxon>Bacillati</taxon>
        <taxon>Actinomycetota</taxon>
        <taxon>Actinomycetes</taxon>
        <taxon>Pseudonocardiales</taxon>
        <taxon>Pseudonocardiaceae</taxon>
        <taxon>Actinokineospora</taxon>
    </lineage>
</organism>
<dbReference type="InterPro" id="IPR036282">
    <property type="entry name" value="Glutathione-S-Trfase_C_sf"/>
</dbReference>
<dbReference type="Proteomes" id="UP000199051">
    <property type="component" value="Unassembled WGS sequence"/>
</dbReference>
<dbReference type="EMBL" id="FOGI01000013">
    <property type="protein sequence ID" value="SES41462.1"/>
    <property type="molecule type" value="Genomic_DNA"/>
</dbReference>
<dbReference type="GO" id="GO:0005737">
    <property type="term" value="C:cytoplasm"/>
    <property type="evidence" value="ECO:0007669"/>
    <property type="project" value="TreeGrafter"/>
</dbReference>
<reference evidence="3" key="1">
    <citation type="submission" date="2016-10" db="EMBL/GenBank/DDBJ databases">
        <authorList>
            <person name="Varghese N."/>
            <person name="Submissions S."/>
        </authorList>
    </citation>
    <scope>NUCLEOTIDE SEQUENCE [LARGE SCALE GENOMIC DNA]</scope>
    <source>
        <strain evidence="3">DSM 44260</strain>
    </source>
</reference>
<dbReference type="InterPro" id="IPR016639">
    <property type="entry name" value="GST_Omega/GSH"/>
</dbReference>
<dbReference type="PANTHER" id="PTHR32419">
    <property type="entry name" value="GLUTATHIONYL-HYDROQUINONE REDUCTASE"/>
    <property type="match status" value="1"/>
</dbReference>
<keyword evidence="3" id="KW-1185">Reference proteome</keyword>
<evidence type="ECO:0000313" key="3">
    <source>
        <dbReference type="Proteomes" id="UP000199051"/>
    </source>
</evidence>
<sequence>YHGHFKCNRSRLTELPALWAYARDLFQTPGFGDTVDFAQIKEHYYAVHRDINPTGIVPKGPDLATWLTPHGRESLGGTPFGNGTPPGPPREPVRTTLS</sequence>
<evidence type="ECO:0000313" key="2">
    <source>
        <dbReference type="EMBL" id="SES41462.1"/>
    </source>
</evidence>
<evidence type="ECO:0000256" key="1">
    <source>
        <dbReference type="SAM" id="MobiDB-lite"/>
    </source>
</evidence>
<feature type="non-terminal residue" evidence="2">
    <location>
        <position position="1"/>
    </location>
</feature>
<gene>
    <name evidence="2" type="ORF">SAMN04487818_1131</name>
</gene>
<dbReference type="GO" id="GO:0004364">
    <property type="term" value="F:glutathione transferase activity"/>
    <property type="evidence" value="ECO:0007669"/>
    <property type="project" value="InterPro"/>
</dbReference>
<protein>
    <submittedName>
        <fullName evidence="2">Putative glutathione S-transferase</fullName>
    </submittedName>
</protein>
<dbReference type="AlphaFoldDB" id="A0A1H9X5P5"/>
<dbReference type="SUPFAM" id="SSF47616">
    <property type="entry name" value="GST C-terminal domain-like"/>
    <property type="match status" value="1"/>
</dbReference>
<keyword evidence="2" id="KW-0808">Transferase</keyword>